<evidence type="ECO:0000313" key="5">
    <source>
        <dbReference type="Proteomes" id="UP000235114"/>
    </source>
</evidence>
<feature type="transmembrane region" description="Helical" evidence="1">
    <location>
        <begin position="156"/>
        <end position="181"/>
    </location>
</feature>
<feature type="transmembrane region" description="Helical" evidence="1">
    <location>
        <begin position="237"/>
        <end position="257"/>
    </location>
</feature>
<dbReference type="PANTHER" id="PTHR37305:SF2">
    <property type="entry name" value="BACITRACIN TRANSPORT PERMEASE PROTEIN BCRB"/>
    <property type="match status" value="1"/>
</dbReference>
<proteinExistence type="predicted"/>
<dbReference type="GO" id="GO:0140359">
    <property type="term" value="F:ABC-type transporter activity"/>
    <property type="evidence" value="ECO:0007669"/>
    <property type="project" value="InterPro"/>
</dbReference>
<protein>
    <submittedName>
        <fullName evidence="2">ABC transporter permease</fullName>
    </submittedName>
</protein>
<organism evidence="2 4">
    <name type="scientific">Bacillus canaveralius</name>
    <dbReference type="NCBI Taxonomy" id="1403243"/>
    <lineage>
        <taxon>Bacteria</taxon>
        <taxon>Bacillati</taxon>
        <taxon>Bacillota</taxon>
        <taxon>Bacilli</taxon>
        <taxon>Bacillales</taxon>
        <taxon>Bacillaceae</taxon>
        <taxon>Bacillus</taxon>
    </lineage>
</organism>
<reference evidence="3 5" key="2">
    <citation type="submission" date="2017-12" db="EMBL/GenBank/DDBJ databases">
        <title>Comparative Functional Genomics of Dry Heat Resistant strains isolated from the Viking Spacecraft.</title>
        <authorList>
            <person name="Seuylemezian A."/>
            <person name="Cooper K."/>
            <person name="Vaishampayan P."/>
        </authorList>
    </citation>
    <scope>NUCLEOTIDE SEQUENCE [LARGE SCALE GENOMIC DNA]</scope>
    <source>
        <strain evidence="3 5">ATCC 29669</strain>
    </source>
</reference>
<sequence length="265" mass="29409">MNMYLHELKAYRKSTIIWTSALIVLVVLFLSLFPTFSKDAEEYKQLLEGFPAELKKAIGLSVDSLATIIGYYSYAFLYIKLCGAIQAMHLGTSIVSKESREKTADFLLTKPVTREKIITSKLLAVITSLAVTNVVFIAATLLMASLVKTEQFSAEILLMISITLFFIQLIFLALGFIVSVIFPKIKSVISVSLGTVFGFFMIAMISSTTEDAALRYLTPFNYFDSAYIVENASYERAFLFTGAAFFIAAIAASYIIYGKKDVHSV</sequence>
<comment type="caution">
    <text evidence="2">The sequence shown here is derived from an EMBL/GenBank/DDBJ whole genome shotgun (WGS) entry which is preliminary data.</text>
</comment>
<keyword evidence="5" id="KW-1185">Reference proteome</keyword>
<dbReference type="Proteomes" id="UP000235114">
    <property type="component" value="Unassembled WGS sequence"/>
</dbReference>
<evidence type="ECO:0000313" key="3">
    <source>
        <dbReference type="EMBL" id="PLR94765.1"/>
    </source>
</evidence>
<reference evidence="2 4" key="1">
    <citation type="submission" date="2017-11" db="EMBL/GenBank/DDBJ databases">
        <title>Comparitive Functional Genomics of Dry Heat Resistant strains isolated from the Viking Spacecraft.</title>
        <authorList>
            <person name="Seuylemezian A."/>
            <person name="Cooper K."/>
            <person name="Vaishampayan P."/>
        </authorList>
    </citation>
    <scope>NUCLEOTIDE SEQUENCE [LARGE SCALE GENOMIC DNA]</scope>
    <source>
        <strain evidence="2 4">M4.6</strain>
    </source>
</reference>
<name>A0A2N5GQQ5_9BACI</name>
<feature type="transmembrane region" description="Helical" evidence="1">
    <location>
        <begin position="188"/>
        <end position="207"/>
    </location>
</feature>
<dbReference type="OrthoDB" id="9800309at2"/>
<dbReference type="EMBL" id="PGVD01000046">
    <property type="protein sequence ID" value="PLR94765.1"/>
    <property type="molecule type" value="Genomic_DNA"/>
</dbReference>
<dbReference type="Pfam" id="PF12679">
    <property type="entry name" value="ABC2_membrane_2"/>
    <property type="match status" value="1"/>
</dbReference>
<feature type="transmembrane region" description="Helical" evidence="1">
    <location>
        <begin position="122"/>
        <end position="144"/>
    </location>
</feature>
<dbReference type="Proteomes" id="UP000234951">
    <property type="component" value="Unassembled WGS sequence"/>
</dbReference>
<accession>A0A2N5GQQ5</accession>
<gene>
    <name evidence="2" type="ORF">CU635_03730</name>
    <name evidence="3" type="ORF">CVD25_16315</name>
</gene>
<dbReference type="GO" id="GO:0005886">
    <property type="term" value="C:plasma membrane"/>
    <property type="evidence" value="ECO:0007669"/>
    <property type="project" value="UniProtKB-SubCell"/>
</dbReference>
<keyword evidence="1" id="KW-0812">Transmembrane</keyword>
<feature type="transmembrane region" description="Helical" evidence="1">
    <location>
        <begin position="16"/>
        <end position="37"/>
    </location>
</feature>
<evidence type="ECO:0000313" key="2">
    <source>
        <dbReference type="EMBL" id="PLR85574.1"/>
    </source>
</evidence>
<dbReference type="PANTHER" id="PTHR37305">
    <property type="entry name" value="INTEGRAL MEMBRANE PROTEIN-RELATED"/>
    <property type="match status" value="1"/>
</dbReference>
<feature type="transmembrane region" description="Helical" evidence="1">
    <location>
        <begin position="57"/>
        <end position="79"/>
    </location>
</feature>
<keyword evidence="1" id="KW-0472">Membrane</keyword>
<keyword evidence="1" id="KW-1133">Transmembrane helix</keyword>
<dbReference type="AlphaFoldDB" id="A0A2N5GQQ5"/>
<evidence type="ECO:0000313" key="4">
    <source>
        <dbReference type="Proteomes" id="UP000234951"/>
    </source>
</evidence>
<dbReference type="EMBL" id="PGVA01000005">
    <property type="protein sequence ID" value="PLR85574.1"/>
    <property type="molecule type" value="Genomic_DNA"/>
</dbReference>
<evidence type="ECO:0000256" key="1">
    <source>
        <dbReference type="SAM" id="Phobius"/>
    </source>
</evidence>